<keyword evidence="1" id="KW-0472">Membrane</keyword>
<organism evidence="2">
    <name type="scientific">viral metagenome</name>
    <dbReference type="NCBI Taxonomy" id="1070528"/>
    <lineage>
        <taxon>unclassified sequences</taxon>
        <taxon>metagenomes</taxon>
        <taxon>organismal metagenomes</taxon>
    </lineage>
</organism>
<evidence type="ECO:0000313" key="2">
    <source>
        <dbReference type="EMBL" id="QHS77868.1"/>
    </source>
</evidence>
<proteinExistence type="predicted"/>
<protein>
    <submittedName>
        <fullName evidence="2">Uncharacterized protein</fullName>
    </submittedName>
</protein>
<feature type="transmembrane region" description="Helical" evidence="1">
    <location>
        <begin position="7"/>
        <end position="30"/>
    </location>
</feature>
<name>A0A6C0ADS3_9ZZZZ</name>
<dbReference type="EMBL" id="MN740593">
    <property type="protein sequence ID" value="QHS77868.1"/>
    <property type="molecule type" value="Genomic_DNA"/>
</dbReference>
<keyword evidence="1" id="KW-0812">Transmembrane</keyword>
<dbReference type="AlphaFoldDB" id="A0A6C0ADS3"/>
<evidence type="ECO:0000256" key="1">
    <source>
        <dbReference type="SAM" id="Phobius"/>
    </source>
</evidence>
<reference evidence="2" key="1">
    <citation type="journal article" date="2020" name="Nature">
        <title>Giant virus diversity and host interactions through global metagenomics.</title>
        <authorList>
            <person name="Schulz F."/>
            <person name="Roux S."/>
            <person name="Paez-Espino D."/>
            <person name="Jungbluth S."/>
            <person name="Walsh D.A."/>
            <person name="Denef V.J."/>
            <person name="McMahon K.D."/>
            <person name="Konstantinidis K.T."/>
            <person name="Eloe-Fadrosh E.A."/>
            <person name="Kyrpides N.C."/>
            <person name="Woyke T."/>
        </authorList>
    </citation>
    <scope>NUCLEOTIDE SEQUENCE</scope>
    <source>
        <strain evidence="2">GVMAG-S-1021933-23</strain>
    </source>
</reference>
<feature type="transmembrane region" description="Helical" evidence="1">
    <location>
        <begin position="132"/>
        <end position="150"/>
    </location>
</feature>
<sequence length="173" mass="20600">MLIQFQIIAIYTLMSFLVFVFPSMTVIYLFPKNEFTCSAEYNYKNCKWFIPSNITIVGIEYDNTPIGQYKIKRGNYYDLITCKIINLNNEKLEINEKISGFYDKDENYECFTEKKVYKTIKIKDEQNRNVELIIGGLLLTIFSLFLSYFLKESYLKYLNKKLEKNNQIVQKNN</sequence>
<accession>A0A6C0ADS3</accession>
<keyword evidence="1" id="KW-1133">Transmembrane helix</keyword>